<organism evidence="1">
    <name type="scientific">hydrothermal vent metagenome</name>
    <dbReference type="NCBI Taxonomy" id="652676"/>
    <lineage>
        <taxon>unclassified sequences</taxon>
        <taxon>metagenomes</taxon>
        <taxon>ecological metagenomes</taxon>
    </lineage>
</organism>
<accession>A0A3B1CTU7</accession>
<dbReference type="SUPFAM" id="SSF51905">
    <property type="entry name" value="FAD/NAD(P)-binding domain"/>
    <property type="match status" value="1"/>
</dbReference>
<dbReference type="Gene3D" id="3.50.50.60">
    <property type="entry name" value="FAD/NAD(P)-binding domain"/>
    <property type="match status" value="1"/>
</dbReference>
<dbReference type="InterPro" id="IPR036188">
    <property type="entry name" value="FAD/NAD-bd_sf"/>
</dbReference>
<dbReference type="AlphaFoldDB" id="A0A3B1CTU7"/>
<dbReference type="EMBL" id="UOGI01000245">
    <property type="protein sequence ID" value="VAX34036.1"/>
    <property type="molecule type" value="Genomic_DNA"/>
</dbReference>
<evidence type="ECO:0000313" key="1">
    <source>
        <dbReference type="EMBL" id="VAX34036.1"/>
    </source>
</evidence>
<protein>
    <submittedName>
        <fullName evidence="1">NADH-dependent reduced ferredoxin:NADP+ oxidoreductase subunit B</fullName>
    </submittedName>
</protein>
<name>A0A3B1CTU7_9ZZZZ</name>
<sequence>RGYIIVDEETGRTGKKGVYAGGDIVTGSATVISAMGAGRKAAKSIHAYLMGID</sequence>
<reference evidence="1" key="1">
    <citation type="submission" date="2018-06" db="EMBL/GenBank/DDBJ databases">
        <authorList>
            <person name="Zhirakovskaya E."/>
        </authorList>
    </citation>
    <scope>NUCLEOTIDE SEQUENCE</scope>
</reference>
<feature type="non-terminal residue" evidence="1">
    <location>
        <position position="1"/>
    </location>
</feature>
<gene>
    <name evidence="1" type="ORF">MNBD_NITROSPIRAE03-119</name>
</gene>
<proteinExistence type="predicted"/>